<evidence type="ECO:0000256" key="4">
    <source>
        <dbReference type="ARBA" id="ARBA00022840"/>
    </source>
</evidence>
<keyword evidence="2" id="KW-0813">Transport</keyword>
<dbReference type="EMBL" id="AOSG01000008">
    <property type="protein sequence ID" value="EOR72549.1"/>
    <property type="molecule type" value="Genomic_DNA"/>
</dbReference>
<dbReference type="InterPro" id="IPR050763">
    <property type="entry name" value="ABC_transporter_ATP-binding"/>
</dbReference>
<evidence type="ECO:0000256" key="2">
    <source>
        <dbReference type="ARBA" id="ARBA00022448"/>
    </source>
</evidence>
<organism evidence="7 8">
    <name type="scientific">Thermobifida fusca TM51</name>
    <dbReference type="NCBI Taxonomy" id="1169414"/>
    <lineage>
        <taxon>Bacteria</taxon>
        <taxon>Bacillati</taxon>
        <taxon>Actinomycetota</taxon>
        <taxon>Actinomycetes</taxon>
        <taxon>Streptosporangiales</taxon>
        <taxon>Nocardiopsidaceae</taxon>
        <taxon>Thermobifida</taxon>
    </lineage>
</organism>
<evidence type="ECO:0000256" key="1">
    <source>
        <dbReference type="ARBA" id="ARBA00004202"/>
    </source>
</evidence>
<evidence type="ECO:0000313" key="7">
    <source>
        <dbReference type="EMBL" id="EOR72549.1"/>
    </source>
</evidence>
<reference evidence="7 8" key="1">
    <citation type="journal article" date="2013" name="Genome Announc.">
        <title>Draft Genome Sequence of the Lignocellulose Decomposer Thermobifida fusca Strain TM51.</title>
        <authorList>
            <person name="Toth A."/>
            <person name="Barna T."/>
            <person name="Nagy I."/>
            <person name="Horvath B."/>
            <person name="Nagy I."/>
            <person name="Tancsics A."/>
            <person name="Kriszt B."/>
            <person name="Baka E."/>
            <person name="Fekete C."/>
            <person name="Kukolya J."/>
        </authorList>
    </citation>
    <scope>NUCLEOTIDE SEQUENCE [LARGE SCALE GENOMIC DNA]</scope>
    <source>
        <strain evidence="7 8">TM51</strain>
    </source>
</reference>
<dbReference type="GO" id="GO:0005524">
    <property type="term" value="F:ATP binding"/>
    <property type="evidence" value="ECO:0007669"/>
    <property type="project" value="UniProtKB-KW"/>
</dbReference>
<dbReference type="SUPFAM" id="SSF52540">
    <property type="entry name" value="P-loop containing nucleoside triphosphate hydrolases"/>
    <property type="match status" value="1"/>
</dbReference>
<keyword evidence="4" id="KW-0067">ATP-binding</keyword>
<proteinExistence type="predicted"/>
<dbReference type="InterPro" id="IPR017871">
    <property type="entry name" value="ABC_transporter-like_CS"/>
</dbReference>
<dbReference type="Gene3D" id="3.40.50.300">
    <property type="entry name" value="P-loop containing nucleotide triphosphate hydrolases"/>
    <property type="match status" value="1"/>
</dbReference>
<comment type="caution">
    <text evidence="7">The sequence shown here is derived from an EMBL/GenBank/DDBJ whole genome shotgun (WGS) entry which is preliminary data.</text>
</comment>
<dbReference type="GO" id="GO:0046677">
    <property type="term" value="P:response to antibiotic"/>
    <property type="evidence" value="ECO:0007669"/>
    <property type="project" value="UniProtKB-KW"/>
</dbReference>
<dbReference type="InterPro" id="IPR003593">
    <property type="entry name" value="AAA+_ATPase"/>
</dbReference>
<dbReference type="SMART" id="SM00382">
    <property type="entry name" value="AAA"/>
    <property type="match status" value="1"/>
</dbReference>
<dbReference type="AlphaFoldDB" id="A0A9P2TC79"/>
<keyword evidence="8" id="KW-1185">Reference proteome</keyword>
<evidence type="ECO:0000313" key="8">
    <source>
        <dbReference type="Proteomes" id="UP000014184"/>
    </source>
</evidence>
<protein>
    <submittedName>
        <fullName evidence="7">ABC-type multidrug transport system ATPase component</fullName>
    </submittedName>
</protein>
<dbReference type="PROSITE" id="PS00211">
    <property type="entry name" value="ABC_TRANSPORTER_1"/>
    <property type="match status" value="1"/>
</dbReference>
<dbReference type="PROSITE" id="PS50893">
    <property type="entry name" value="ABC_TRANSPORTER_2"/>
    <property type="match status" value="1"/>
</dbReference>
<dbReference type="InterPro" id="IPR027417">
    <property type="entry name" value="P-loop_NTPase"/>
</dbReference>
<sequence>MNTTSQNRSVAIHVSDLHQSYGSFEAVRGVSFTVAPGELFALLGTNGAGKTTTIETLEGFRRPTRGSVRIFGIDPFGQPPELRPRVNAVLQHSGLFEELTVTESIELARDLADDPMDTAEVLEAVVLADKARNTVRSLSGGERRRLDLGLAILTRPDVLFLDEPTTGMDPEMRRETWKIISSQVARGAAVVLTTHYLEEAERLADRLAIMHRGEIRVSGTVSEVVSQWGDRISFRLPSHIRSQELPELPGAELTIDVRGGHQWAVYTVTTGTDPATRTHHALLPLLKWAEERSLDLERLESRPASLEDVFLAVAQGDVTDLVDL</sequence>
<dbReference type="RefSeq" id="WP_016188107.1">
    <property type="nucleotide sequence ID" value="NZ_AOSG01000008.1"/>
</dbReference>
<evidence type="ECO:0000256" key="5">
    <source>
        <dbReference type="ARBA" id="ARBA00023251"/>
    </source>
</evidence>
<name>A0A9P2TC79_THEFU</name>
<comment type="subcellular location">
    <subcellularLocation>
        <location evidence="1">Cell membrane</location>
        <topology evidence="1">Peripheral membrane protein</topology>
    </subcellularLocation>
</comment>
<dbReference type="GO" id="GO:0016887">
    <property type="term" value="F:ATP hydrolysis activity"/>
    <property type="evidence" value="ECO:0007669"/>
    <property type="project" value="InterPro"/>
</dbReference>
<feature type="domain" description="ABC transporter" evidence="6">
    <location>
        <begin position="12"/>
        <end position="237"/>
    </location>
</feature>
<accession>A0A9P2TC79</accession>
<evidence type="ECO:0000256" key="3">
    <source>
        <dbReference type="ARBA" id="ARBA00022741"/>
    </source>
</evidence>
<keyword evidence="5" id="KW-0046">Antibiotic resistance</keyword>
<gene>
    <name evidence="7" type="ORF">TM51_01795</name>
</gene>
<keyword evidence="3" id="KW-0547">Nucleotide-binding</keyword>
<dbReference type="CDD" id="cd03230">
    <property type="entry name" value="ABC_DR_subfamily_A"/>
    <property type="match status" value="1"/>
</dbReference>
<dbReference type="PANTHER" id="PTHR42711">
    <property type="entry name" value="ABC TRANSPORTER ATP-BINDING PROTEIN"/>
    <property type="match status" value="1"/>
</dbReference>
<dbReference type="Proteomes" id="UP000014184">
    <property type="component" value="Unassembled WGS sequence"/>
</dbReference>
<dbReference type="InterPro" id="IPR003439">
    <property type="entry name" value="ABC_transporter-like_ATP-bd"/>
</dbReference>
<dbReference type="PANTHER" id="PTHR42711:SF17">
    <property type="entry name" value="ABC TRANSPORTER ATP-BINDING PROTEIN"/>
    <property type="match status" value="1"/>
</dbReference>
<dbReference type="GO" id="GO:0005886">
    <property type="term" value="C:plasma membrane"/>
    <property type="evidence" value="ECO:0007669"/>
    <property type="project" value="UniProtKB-SubCell"/>
</dbReference>
<dbReference type="Pfam" id="PF00005">
    <property type="entry name" value="ABC_tran"/>
    <property type="match status" value="1"/>
</dbReference>
<evidence type="ECO:0000259" key="6">
    <source>
        <dbReference type="PROSITE" id="PS50893"/>
    </source>
</evidence>